<organism evidence="1 2">
    <name type="scientific">Marinobacter maroccanus</name>
    <dbReference type="NCBI Taxonomy" id="2055143"/>
    <lineage>
        <taxon>Bacteria</taxon>
        <taxon>Pseudomonadati</taxon>
        <taxon>Pseudomonadota</taxon>
        <taxon>Gammaproteobacteria</taxon>
        <taxon>Pseudomonadales</taxon>
        <taxon>Marinobacteraceae</taxon>
        <taxon>Marinobacter</taxon>
    </lineage>
</organism>
<accession>A0A2S5Z7I3</accession>
<dbReference type="Proteomes" id="UP000239917">
    <property type="component" value="Unassembled WGS sequence"/>
</dbReference>
<name>A0A2S5Z7I3_9GAMM</name>
<evidence type="ECO:0000313" key="1">
    <source>
        <dbReference type="EMBL" id="PPI83327.1"/>
    </source>
</evidence>
<dbReference type="RefSeq" id="WP_104322700.1">
    <property type="nucleotide sequence ID" value="NZ_PSSX01000015.1"/>
</dbReference>
<sequence>MANHWRDKKVVSLSDYRSRRSLFNAAKDWVQSLPSPSQQFQSLVFVYDEKLAIQGRELLFAHLDEMANKNSQILVITDVGYSRTGFYVNFDEIGEGLQDDPGYDDLIDTWSTSLLK</sequence>
<dbReference type="OrthoDB" id="6370993at2"/>
<comment type="caution">
    <text evidence="1">The sequence shown here is derived from an EMBL/GenBank/DDBJ whole genome shotgun (WGS) entry which is preliminary data.</text>
</comment>
<dbReference type="AlphaFoldDB" id="A0A2S5Z7I3"/>
<dbReference type="EMBL" id="PSSX01000015">
    <property type="protein sequence ID" value="PPI83327.1"/>
    <property type="molecule type" value="Genomic_DNA"/>
</dbReference>
<protein>
    <submittedName>
        <fullName evidence="1">Uncharacterized protein</fullName>
    </submittedName>
</protein>
<reference evidence="1 2" key="1">
    <citation type="submission" date="2018-01" db="EMBL/GenBank/DDBJ databases">
        <title>Complete genome sequences of the type strains of Marinobacter flavimaris and Marinobacter maroccanus.</title>
        <authorList>
            <person name="Palau M."/>
            <person name="Boujida N."/>
            <person name="Manresa A."/>
            <person name="Minana-Galbis D."/>
        </authorList>
    </citation>
    <scope>NUCLEOTIDE SEQUENCE [LARGE SCALE GENOMIC DNA]</scope>
    <source>
        <strain evidence="1 2">N4</strain>
    </source>
</reference>
<gene>
    <name evidence="1" type="ORF">KEHDKFFH_15290</name>
</gene>
<proteinExistence type="predicted"/>
<evidence type="ECO:0000313" key="2">
    <source>
        <dbReference type="Proteomes" id="UP000239917"/>
    </source>
</evidence>
<keyword evidence="2" id="KW-1185">Reference proteome</keyword>